<evidence type="ECO:0000313" key="2">
    <source>
        <dbReference type="Proteomes" id="UP000596311"/>
    </source>
</evidence>
<sequence length="134" mass="13973">MPVKVALEVGGSVEDAHELRQWLRGEPEVRQAVLPLVPASPAPGSMGSSATVIELLLQPGGLTVTLAAGVVAWLQTRRGGQTVTISRPDGTEIVVASQSVRGLTPESSGKLALEVARALDESSRRDREAGTSEP</sequence>
<keyword evidence="2" id="KW-1185">Reference proteome</keyword>
<organism evidence="1 2">
    <name type="scientific">Streptomyces koyangensis</name>
    <dbReference type="NCBI Taxonomy" id="188770"/>
    <lineage>
        <taxon>Bacteria</taxon>
        <taxon>Bacillati</taxon>
        <taxon>Actinomycetota</taxon>
        <taxon>Actinomycetes</taxon>
        <taxon>Kitasatosporales</taxon>
        <taxon>Streptomycetaceae</taxon>
        <taxon>Streptomyces</taxon>
        <taxon>Streptomyces aurantiacus group</taxon>
    </lineage>
</organism>
<name>A0ABX7EQ54_9ACTN</name>
<protein>
    <submittedName>
        <fullName evidence="1">Uncharacterized protein</fullName>
    </submittedName>
</protein>
<accession>A0ABX7EQ54</accession>
<dbReference type="RefSeq" id="WP_203216479.1">
    <property type="nucleotide sequence ID" value="NZ_CP049945.1"/>
</dbReference>
<evidence type="ECO:0000313" key="1">
    <source>
        <dbReference type="EMBL" id="QRF06000.1"/>
    </source>
</evidence>
<gene>
    <name evidence="1" type="ORF">G9U55_30200</name>
</gene>
<dbReference type="InterPro" id="IPR045428">
    <property type="entry name" value="EACC1"/>
</dbReference>
<proteinExistence type="predicted"/>
<dbReference type="Proteomes" id="UP000596311">
    <property type="component" value="Chromosome"/>
</dbReference>
<dbReference type="Pfam" id="PF19953">
    <property type="entry name" value="EACC1"/>
    <property type="match status" value="1"/>
</dbReference>
<dbReference type="EMBL" id="CP049945">
    <property type="protein sequence ID" value="QRF06000.1"/>
    <property type="molecule type" value="Genomic_DNA"/>
</dbReference>
<reference evidence="1 2" key="1">
    <citation type="submission" date="2020-03" db="EMBL/GenBank/DDBJ databases">
        <title>Genome mining and metabolic profiling illuminate the polycyclic tetramate macrolactams from Streptomyces koyangensis SCSIO 5802.</title>
        <authorList>
            <person name="Ding W."/>
        </authorList>
    </citation>
    <scope>NUCLEOTIDE SEQUENCE [LARGE SCALE GENOMIC DNA]</scope>
    <source>
        <strain evidence="1 2">SCSIO 5802</strain>
    </source>
</reference>